<evidence type="ECO:0000256" key="5">
    <source>
        <dbReference type="ARBA" id="ARBA00048200"/>
    </source>
</evidence>
<comment type="cofactor">
    <cofactor evidence="6">
        <name>Mg(2+)</name>
        <dbReference type="ChEBI" id="CHEBI:18420"/>
    </cofactor>
    <text evidence="6">Binds 1 Mg(2+) ion per monomer.</text>
</comment>
<organism evidence="8 9">
    <name type="scientific">Pseudomonas lundensis</name>
    <dbReference type="NCBI Taxonomy" id="86185"/>
    <lineage>
        <taxon>Bacteria</taxon>
        <taxon>Pseudomonadati</taxon>
        <taxon>Pseudomonadota</taxon>
        <taxon>Gammaproteobacteria</taxon>
        <taxon>Pseudomonadales</taxon>
        <taxon>Pseudomonadaceae</taxon>
        <taxon>Pseudomonas</taxon>
    </lineage>
</organism>
<dbReference type="Pfam" id="PF04321">
    <property type="entry name" value="RmlD_sub_bind"/>
    <property type="match status" value="1"/>
</dbReference>
<evidence type="ECO:0000256" key="2">
    <source>
        <dbReference type="ARBA" id="ARBA00010944"/>
    </source>
</evidence>
<dbReference type="GO" id="GO:0008831">
    <property type="term" value="F:dTDP-4-dehydrorhamnose reductase activity"/>
    <property type="evidence" value="ECO:0007669"/>
    <property type="project" value="UniProtKB-EC"/>
</dbReference>
<gene>
    <name evidence="8" type="primary">rmlD</name>
    <name evidence="8" type="ORF">PLUA15_70095</name>
</gene>
<keyword evidence="6" id="KW-0521">NADP</keyword>
<dbReference type="AlphaFoldDB" id="A0AAX2HEI4"/>
<accession>A0AAX2HEI4</accession>
<dbReference type="RefSeq" id="WP_371304185.1">
    <property type="nucleotide sequence ID" value="NZ_OBKZ01000054.1"/>
</dbReference>
<dbReference type="PANTHER" id="PTHR10491">
    <property type="entry name" value="DTDP-4-DEHYDRORHAMNOSE REDUCTASE"/>
    <property type="match status" value="1"/>
</dbReference>
<dbReference type="NCBIfam" id="TIGR01214">
    <property type="entry name" value="rmlD"/>
    <property type="match status" value="1"/>
</dbReference>
<evidence type="ECO:0000259" key="7">
    <source>
        <dbReference type="Pfam" id="PF04321"/>
    </source>
</evidence>
<dbReference type="Gene3D" id="3.90.25.10">
    <property type="entry name" value="UDP-galactose 4-epimerase, domain 1"/>
    <property type="match status" value="1"/>
</dbReference>
<dbReference type="SUPFAM" id="SSF51735">
    <property type="entry name" value="NAD(P)-binding Rossmann-fold domains"/>
    <property type="match status" value="1"/>
</dbReference>
<dbReference type="GO" id="GO:0005829">
    <property type="term" value="C:cytosol"/>
    <property type="evidence" value="ECO:0007669"/>
    <property type="project" value="TreeGrafter"/>
</dbReference>
<evidence type="ECO:0000256" key="4">
    <source>
        <dbReference type="ARBA" id="ARBA00017099"/>
    </source>
</evidence>
<evidence type="ECO:0000313" key="8">
    <source>
        <dbReference type="EMBL" id="SOB55146.1"/>
    </source>
</evidence>
<comment type="similarity">
    <text evidence="2 6">Belongs to the dTDP-4-dehydrorhamnose reductase family.</text>
</comment>
<dbReference type="FunFam" id="3.40.50.720:FF:000159">
    <property type="entry name" value="dTDP-4-dehydrorhamnose reductase"/>
    <property type="match status" value="1"/>
</dbReference>
<dbReference type="GO" id="GO:0019305">
    <property type="term" value="P:dTDP-rhamnose biosynthetic process"/>
    <property type="evidence" value="ECO:0007669"/>
    <property type="project" value="TreeGrafter"/>
</dbReference>
<keyword evidence="6 8" id="KW-0560">Oxidoreductase</keyword>
<reference evidence="8 9" key="1">
    <citation type="submission" date="2017-08" db="EMBL/GenBank/DDBJ databases">
        <authorList>
            <person name="Chaillou S."/>
        </authorList>
    </citation>
    <scope>NUCLEOTIDE SEQUENCE [LARGE SCALE GENOMIC DNA]</scope>
    <source>
        <strain evidence="8 9">MFPA15A1205</strain>
    </source>
</reference>
<comment type="catalytic activity">
    <reaction evidence="5 6">
        <text>dTDP-beta-L-rhamnose + NADP(+) = dTDP-4-dehydro-beta-L-rhamnose + NADPH + H(+)</text>
        <dbReference type="Rhea" id="RHEA:21796"/>
        <dbReference type="ChEBI" id="CHEBI:15378"/>
        <dbReference type="ChEBI" id="CHEBI:57510"/>
        <dbReference type="ChEBI" id="CHEBI:57783"/>
        <dbReference type="ChEBI" id="CHEBI:58349"/>
        <dbReference type="ChEBI" id="CHEBI:62830"/>
        <dbReference type="EC" id="1.1.1.133"/>
    </reaction>
</comment>
<proteinExistence type="inferred from homology"/>
<dbReference type="PANTHER" id="PTHR10491:SF4">
    <property type="entry name" value="METHIONINE ADENOSYLTRANSFERASE 2 SUBUNIT BETA"/>
    <property type="match status" value="1"/>
</dbReference>
<evidence type="ECO:0000256" key="6">
    <source>
        <dbReference type="RuleBase" id="RU364082"/>
    </source>
</evidence>
<dbReference type="Proteomes" id="UP000219564">
    <property type="component" value="Unassembled WGS sequence"/>
</dbReference>
<dbReference type="InterPro" id="IPR036291">
    <property type="entry name" value="NAD(P)-bd_dom_sf"/>
</dbReference>
<evidence type="ECO:0000256" key="1">
    <source>
        <dbReference type="ARBA" id="ARBA00004781"/>
    </source>
</evidence>
<dbReference type="EC" id="1.1.1.133" evidence="3 6"/>
<evidence type="ECO:0000256" key="3">
    <source>
        <dbReference type="ARBA" id="ARBA00012929"/>
    </source>
</evidence>
<sequence length="296" mass="32263">MTVGSPELKILISGKTGQVAMELQKRLADMGELIVLGRDELDLSQPEQIRAQVRAHAPDLIINAAAYTAVDQAESDVDAANAINATAPGIFAEEAKALGIPLIHYSTDYVFDGSKETPYTEDDITHPLSVYGHSKELGEKAIAATGCQHLILRTSWVYSSHGKNFLLTMQRLLQEKPELRIVADQIGAPTWAGTIAQSTRALIERWQAGRPGPWGVYHLTAHGQTSWFGFAQAIGEQLIALGKPCAVLEAIPSSDYPTPAKRPLNSRLDCSRLAADWDVTQPDWHTALRECMAEQG</sequence>
<dbReference type="EMBL" id="OBKZ01000054">
    <property type="protein sequence ID" value="SOB55146.1"/>
    <property type="molecule type" value="Genomic_DNA"/>
</dbReference>
<dbReference type="Gene3D" id="3.40.50.720">
    <property type="entry name" value="NAD(P)-binding Rossmann-like Domain"/>
    <property type="match status" value="1"/>
</dbReference>
<dbReference type="InterPro" id="IPR005913">
    <property type="entry name" value="dTDP_dehydrorham_reduct"/>
</dbReference>
<evidence type="ECO:0000313" key="9">
    <source>
        <dbReference type="Proteomes" id="UP000219564"/>
    </source>
</evidence>
<comment type="function">
    <text evidence="6">Catalyzes the reduction of dTDP-6-deoxy-L-lyxo-4-hexulose to yield dTDP-L-rhamnose.</text>
</comment>
<protein>
    <recommendedName>
        <fullName evidence="4 6">dTDP-4-dehydrorhamnose reductase</fullName>
        <ecNumber evidence="3 6">1.1.1.133</ecNumber>
    </recommendedName>
</protein>
<dbReference type="CDD" id="cd05254">
    <property type="entry name" value="dTDP_HR_like_SDR_e"/>
    <property type="match status" value="1"/>
</dbReference>
<name>A0AAX2HEI4_9PSED</name>
<comment type="caution">
    <text evidence="8">The sequence shown here is derived from an EMBL/GenBank/DDBJ whole genome shotgun (WGS) entry which is preliminary data.</text>
</comment>
<comment type="pathway">
    <text evidence="1 6">Carbohydrate biosynthesis; dTDP-L-rhamnose biosynthesis.</text>
</comment>
<dbReference type="InterPro" id="IPR029903">
    <property type="entry name" value="RmlD-like-bd"/>
</dbReference>
<feature type="domain" description="RmlD-like substrate binding" evidence="7">
    <location>
        <begin position="9"/>
        <end position="294"/>
    </location>
</feature>